<dbReference type="Gene3D" id="3.40.50.880">
    <property type="match status" value="2"/>
</dbReference>
<dbReference type="RefSeq" id="WP_190926091.1">
    <property type="nucleotide sequence ID" value="NZ_JACXJA010000007.1"/>
</dbReference>
<dbReference type="PROSITE" id="PS50234">
    <property type="entry name" value="VWFA"/>
    <property type="match status" value="1"/>
</dbReference>
<dbReference type="SUPFAM" id="SSF53300">
    <property type="entry name" value="vWA-like"/>
    <property type="match status" value="2"/>
</dbReference>
<evidence type="ECO:0000313" key="4">
    <source>
        <dbReference type="EMBL" id="MBD2861778.1"/>
    </source>
</evidence>
<dbReference type="EMBL" id="JACXJA010000007">
    <property type="protein sequence ID" value="MBD2861778.1"/>
    <property type="molecule type" value="Genomic_DNA"/>
</dbReference>
<dbReference type="Pfam" id="PF00092">
    <property type="entry name" value="VWA"/>
    <property type="match status" value="1"/>
</dbReference>
<keyword evidence="5" id="KW-1185">Reference proteome</keyword>
<feature type="transmembrane region" description="Helical" evidence="2">
    <location>
        <begin position="7"/>
        <end position="25"/>
    </location>
</feature>
<protein>
    <submittedName>
        <fullName evidence="4">VWA domain-containing protein</fullName>
    </submittedName>
</protein>
<dbReference type="PANTHER" id="PTHR37947">
    <property type="entry name" value="BLL2462 PROTEIN"/>
    <property type="match status" value="1"/>
</dbReference>
<dbReference type="InterPro" id="IPR010768">
    <property type="entry name" value="GATase1-like"/>
</dbReference>
<organism evidence="4 5">
    <name type="scientific">Paenibacillus oceani</name>
    <dbReference type="NCBI Taxonomy" id="2772510"/>
    <lineage>
        <taxon>Bacteria</taxon>
        <taxon>Bacillati</taxon>
        <taxon>Bacillota</taxon>
        <taxon>Bacilli</taxon>
        <taxon>Bacillales</taxon>
        <taxon>Paenibacillaceae</taxon>
        <taxon>Paenibacillus</taxon>
    </lineage>
</organism>
<gene>
    <name evidence="4" type="ORF">IDH45_07270</name>
</gene>
<dbReference type="InterPro" id="IPR002035">
    <property type="entry name" value="VWF_A"/>
</dbReference>
<dbReference type="InterPro" id="IPR029062">
    <property type="entry name" value="Class_I_gatase-like"/>
</dbReference>
<evidence type="ECO:0000256" key="1">
    <source>
        <dbReference type="SAM" id="MobiDB-lite"/>
    </source>
</evidence>
<accession>A0A927C5K4</accession>
<evidence type="ECO:0000259" key="3">
    <source>
        <dbReference type="PROSITE" id="PS50234"/>
    </source>
</evidence>
<dbReference type="Gene3D" id="3.40.50.410">
    <property type="entry name" value="von Willebrand factor, type A domain"/>
    <property type="match status" value="1"/>
</dbReference>
<evidence type="ECO:0000313" key="5">
    <source>
        <dbReference type="Proteomes" id="UP000639396"/>
    </source>
</evidence>
<feature type="transmembrane region" description="Helical" evidence="2">
    <location>
        <begin position="45"/>
        <end position="63"/>
    </location>
</feature>
<feature type="domain" description="VWFA" evidence="3">
    <location>
        <begin position="408"/>
        <end position="580"/>
    </location>
</feature>
<keyword evidence="2" id="KW-1133">Transmembrane helix</keyword>
<evidence type="ECO:0000256" key="2">
    <source>
        <dbReference type="SAM" id="Phobius"/>
    </source>
</evidence>
<dbReference type="Proteomes" id="UP000639396">
    <property type="component" value="Unassembled WGS sequence"/>
</dbReference>
<feature type="compositionally biased region" description="Low complexity" evidence="1">
    <location>
        <begin position="929"/>
        <end position="954"/>
    </location>
</feature>
<dbReference type="SMART" id="SM00327">
    <property type="entry name" value="VWA"/>
    <property type="match status" value="2"/>
</dbReference>
<dbReference type="PANTHER" id="PTHR37947:SF2">
    <property type="entry name" value="VON WILLEBRAND FACTOR TYPE A"/>
    <property type="match status" value="1"/>
</dbReference>
<dbReference type="AlphaFoldDB" id="A0A927C5K4"/>
<feature type="compositionally biased region" description="Low complexity" evidence="1">
    <location>
        <begin position="891"/>
        <end position="920"/>
    </location>
</feature>
<name>A0A927C5K4_9BACL</name>
<dbReference type="CDD" id="cd00198">
    <property type="entry name" value="vWFA"/>
    <property type="match status" value="1"/>
</dbReference>
<dbReference type="SUPFAM" id="SSF52317">
    <property type="entry name" value="Class I glutamine amidotransferase-like"/>
    <property type="match status" value="1"/>
</dbReference>
<keyword evidence="2" id="KW-0472">Membrane</keyword>
<proteinExistence type="predicted"/>
<reference evidence="4" key="1">
    <citation type="submission" date="2020-09" db="EMBL/GenBank/DDBJ databases">
        <title>A novel bacterium of genus Paenibacillus, isolated from South China Sea.</title>
        <authorList>
            <person name="Huang H."/>
            <person name="Mo K."/>
            <person name="Hu Y."/>
        </authorList>
    </citation>
    <scope>NUCLEOTIDE SEQUENCE</scope>
    <source>
        <strain evidence="4">IB182363</strain>
    </source>
</reference>
<feature type="region of interest" description="Disordered" evidence="1">
    <location>
        <begin position="886"/>
        <end position="975"/>
    </location>
</feature>
<dbReference type="Pfam" id="PF13519">
    <property type="entry name" value="VWA_2"/>
    <property type="match status" value="1"/>
</dbReference>
<keyword evidence="2" id="KW-0812">Transmembrane</keyword>
<sequence length="975" mass="104932">MGLQFDSALYMLLLIPAAAYLVWMWRTTSRLAGWRKRIAFGLRSLVLLLLILSLSGLNSFAVIERKAVVFVADRSDSMTDSASLESWIRQSAAAKADHDSAGVVSAGLEAVIEKSPDPEGAERFTFTSKVNSQFTRLDAALQLAETLMPADASPRIVLISDGRENVGDLLRQGKLLRDKGIPVDVLPLPSKERRDAAVDSLMLPEKLYQAEQYALEVAVSSSFATTGELRIYEDNREISSQQVALEKGHNRFALRGLAKEQGLHRYRAELYAAGDEVSANNAAYAFSRVSGPPKVLLVEGTAGAASNMTGVLNSGLIPYDLITPEMLSRELADYTGYDSIVLANVAATRMSDSQMSMIEQAVRDYGVGLVMTGGDESFGLGGYFKTPVERALPVYMDLRGKREVPSLALMLVIDKSGSMSGGKMELAQEAATRTIQLMREKDTIGVLAFDSTPWWVVEPQLLTDPKKVSEQVNSITADGGTEIYPAVEQAYQKLVGVKAQRKHIILLTDGQSATNQSYEALADHMVKNDITLSSVAIGDGADTQLLERLAQLAKGRYYFTNDQTTVPAIFSREAVLMSRTYIVDQPFVPAVGQAAEWNPMFAGGLPQVNAYIATTPKETAEVALMSPEPDPLLARWQYGAGKTVAWTSDLTGKWSGDWTRWNRFADVFSRIVKWTFPQFDASPLELTSRMNGNEVTLDVRSGGGDGTGYPGELKAVVTDEELNRTEVALEPTVPGEYSGLLDVAKPGVYLTKIEAAGEGAGTAGAATGMTTGFVIPYSPEYRISQEDGAEKLRRLAELTGGRVLSPDNPEEAFASATVPKKRVHDLTRPLLIAALLVWLADIAVRRLHVPWERLVRPLAAWTRGGRPQSAAAGSAAAVGRLRTRVAERGQTRPPASAPSTAAPTQASPYAPPAASGAQAPRPAPGPGPGATSDQPTPSAAVRAATAPAPAASADAPDDGTERLNRLLAAKKRRDR</sequence>
<comment type="caution">
    <text evidence="4">The sequence shown here is derived from an EMBL/GenBank/DDBJ whole genome shotgun (WGS) entry which is preliminary data.</text>
</comment>
<dbReference type="Pfam" id="PF07090">
    <property type="entry name" value="GATase1_like"/>
    <property type="match status" value="1"/>
</dbReference>
<dbReference type="InterPro" id="IPR036465">
    <property type="entry name" value="vWFA_dom_sf"/>
</dbReference>